<evidence type="ECO:0000313" key="3">
    <source>
        <dbReference type="EMBL" id="AOV83784.1"/>
    </source>
</evidence>
<accession>A0A2H4FGV9</accession>
<evidence type="ECO:0000256" key="1">
    <source>
        <dbReference type="SAM" id="Phobius"/>
    </source>
</evidence>
<dbReference type="Pfam" id="PF02470">
    <property type="entry name" value="MlaD"/>
    <property type="match status" value="1"/>
</dbReference>
<keyword evidence="3" id="KW-0934">Plastid</keyword>
<dbReference type="PANTHER" id="PTHR34675:SF1">
    <property type="entry name" value="PROTEIN TRIGALACTOSYLDIACYLGLYCEROL 2, CHLOROPLASTIC"/>
    <property type="match status" value="1"/>
</dbReference>
<organism evidence="3">
    <name type="scientific">Kappaphycus alvarezii</name>
    <dbReference type="NCBI Taxonomy" id="38544"/>
    <lineage>
        <taxon>Eukaryota</taxon>
        <taxon>Rhodophyta</taxon>
        <taxon>Florideophyceae</taxon>
        <taxon>Rhodymeniophycidae</taxon>
        <taxon>Gigartinales</taxon>
        <taxon>Solieriaceae</taxon>
        <taxon>Kappaphycus</taxon>
    </lineage>
</organism>
<keyword evidence="3" id="KW-0150">Chloroplast</keyword>
<evidence type="ECO:0000259" key="2">
    <source>
        <dbReference type="Pfam" id="PF02470"/>
    </source>
</evidence>
<reference evidence="3" key="1">
    <citation type="submission" date="2016-03" db="EMBL/GenBank/DDBJ databases">
        <title>Complete plastid genome of Kappaphycus alvarezii.</title>
        <authorList>
            <person name="Zhang L."/>
            <person name="Liu T."/>
            <person name="Liu N."/>
        </authorList>
    </citation>
    <scope>NUCLEOTIDE SEQUENCE</scope>
</reference>
<feature type="domain" description="Mce/MlaD" evidence="2">
    <location>
        <begin position="40"/>
        <end position="116"/>
    </location>
</feature>
<keyword evidence="1" id="KW-0472">Membrane</keyword>
<protein>
    <submittedName>
        <fullName evidence="3">Conserved hypothetical plastid protein</fullName>
    </submittedName>
</protein>
<dbReference type="EMBL" id="KU892652">
    <property type="protein sequence ID" value="AOV83784.1"/>
    <property type="molecule type" value="Genomic_DNA"/>
</dbReference>
<dbReference type="AlphaFoldDB" id="A0A2H4FGV9"/>
<gene>
    <name evidence="3" type="primary">ycf22</name>
    <name evidence="3" type="ORF">mogbl207</name>
</gene>
<feature type="transmembrane region" description="Helical" evidence="1">
    <location>
        <begin position="12"/>
        <end position="33"/>
    </location>
</feature>
<dbReference type="InterPro" id="IPR003399">
    <property type="entry name" value="Mce/MlaD"/>
</dbReference>
<keyword evidence="1" id="KW-1133">Transmembrane helix</keyword>
<dbReference type="InterPro" id="IPR039342">
    <property type="entry name" value="TGD2-like"/>
</dbReference>
<sequence>MNKIKSVNLYSYLQRIVVFLLFVCFTFIIWSVINFNPTNQGYSVFIEFTNAYGIREGTTLRMRGINIGYVKKIKMNLNSILVLVNVQSKHIIIPKNSIIETSQTGLLNEAVIDIIPLEFLSVKDIEKSNVFSEECNLSNVICHLNYLQGERGLNYDDLVRAATRISQRFDDPIFFNVFYLFLQNSIEISDDILSMTFDTSNLISIFHHIVREILGIDR</sequence>
<dbReference type="PANTHER" id="PTHR34675">
    <property type="entry name" value="PROTEIN TRIGALACTOSYLDIACYLGLYCEROL 2, CHLOROPLASTIC"/>
    <property type="match status" value="1"/>
</dbReference>
<geneLocation type="chloroplast" evidence="3"/>
<name>A0A2H4FGV9_9FLOR</name>
<keyword evidence="1" id="KW-0812">Transmembrane</keyword>
<proteinExistence type="predicted"/>